<dbReference type="EMBL" id="BAABFA010000005">
    <property type="protein sequence ID" value="GAA4461505.1"/>
    <property type="molecule type" value="Genomic_DNA"/>
</dbReference>
<accession>A0ABP8N868</accession>
<gene>
    <name evidence="1" type="ORF">GCM10023093_06280</name>
</gene>
<proteinExistence type="predicted"/>
<evidence type="ECO:0000313" key="2">
    <source>
        <dbReference type="Proteomes" id="UP001500067"/>
    </source>
</evidence>
<sequence length="103" mass="12003">MQQVIETERLLLKEVNPEIMTFLFSTYSDEGIMNLLGLETAAELETEKSNYRQGLSWYRATFRSFLVVHKESGKRIGKIGFHTWYTQHSRAEIGYDIQEGLPQ</sequence>
<dbReference type="Gene3D" id="3.40.630.30">
    <property type="match status" value="1"/>
</dbReference>
<dbReference type="Proteomes" id="UP001500067">
    <property type="component" value="Unassembled WGS sequence"/>
</dbReference>
<evidence type="ECO:0008006" key="3">
    <source>
        <dbReference type="Google" id="ProtNLM"/>
    </source>
</evidence>
<keyword evidence="2" id="KW-1185">Reference proteome</keyword>
<dbReference type="SUPFAM" id="SSF55729">
    <property type="entry name" value="Acyl-CoA N-acyltransferases (Nat)"/>
    <property type="match status" value="1"/>
</dbReference>
<protein>
    <recommendedName>
        <fullName evidence="3">N-acetyltransferase domain-containing protein</fullName>
    </recommendedName>
</protein>
<dbReference type="InterPro" id="IPR016181">
    <property type="entry name" value="Acyl_CoA_acyltransferase"/>
</dbReference>
<reference evidence="2" key="1">
    <citation type="journal article" date="2019" name="Int. J. Syst. Evol. Microbiol.">
        <title>The Global Catalogue of Microorganisms (GCM) 10K type strain sequencing project: providing services to taxonomists for standard genome sequencing and annotation.</title>
        <authorList>
            <consortium name="The Broad Institute Genomics Platform"/>
            <consortium name="The Broad Institute Genome Sequencing Center for Infectious Disease"/>
            <person name="Wu L."/>
            <person name="Ma J."/>
        </authorList>
    </citation>
    <scope>NUCLEOTIDE SEQUENCE [LARGE SCALE GENOMIC DNA]</scope>
    <source>
        <strain evidence="2">JCM 32105</strain>
    </source>
</reference>
<organism evidence="1 2">
    <name type="scientific">Nemorincola caseinilytica</name>
    <dbReference type="NCBI Taxonomy" id="2054315"/>
    <lineage>
        <taxon>Bacteria</taxon>
        <taxon>Pseudomonadati</taxon>
        <taxon>Bacteroidota</taxon>
        <taxon>Chitinophagia</taxon>
        <taxon>Chitinophagales</taxon>
        <taxon>Chitinophagaceae</taxon>
        <taxon>Nemorincola</taxon>
    </lineage>
</organism>
<evidence type="ECO:0000313" key="1">
    <source>
        <dbReference type="EMBL" id="GAA4461505.1"/>
    </source>
</evidence>
<comment type="caution">
    <text evidence="1">The sequence shown here is derived from an EMBL/GenBank/DDBJ whole genome shotgun (WGS) entry which is preliminary data.</text>
</comment>
<name>A0ABP8N868_9BACT</name>
<dbReference type="RefSeq" id="WP_345078413.1">
    <property type="nucleotide sequence ID" value="NZ_BAABFA010000005.1"/>
</dbReference>